<gene>
    <name evidence="1" type="ORF">BM74_06950</name>
</gene>
<dbReference type="RefSeq" id="WP_000362321.1">
    <property type="nucleotide sequence ID" value="NZ_LDER01000120.1"/>
</dbReference>
<evidence type="ECO:0000313" key="2">
    <source>
        <dbReference type="Proteomes" id="UP000286687"/>
    </source>
</evidence>
<reference evidence="1 2" key="1">
    <citation type="submission" date="2018-01" db="EMBL/GenBank/DDBJ databases">
        <title>Complete genome sequence of G25-42.</title>
        <authorList>
            <person name="Zheng Z."/>
            <person name="Sun M."/>
        </authorList>
    </citation>
    <scope>NUCLEOTIDE SEQUENCE [LARGE SCALE GENOMIC DNA]</scope>
    <source>
        <strain evidence="1 2">G25-42</strain>
    </source>
</reference>
<evidence type="ECO:0000313" key="1">
    <source>
        <dbReference type="EMBL" id="RVU64909.1"/>
    </source>
</evidence>
<name>A0A437SNZ4_BACTU</name>
<accession>A0A437SNZ4</accession>
<sequence length="223" mass="26385">MDLAQRLHVKNKHLDYLLFGDWPELKGLFENISSWVGGSNDEQEAKFLLTEMVCSIFEVPFNVTFGYREHIINKIKNKPGYKMIEQEMKTEIARLYNVTQEKLKTECKTNNVLLYRGLNRNELDYFYKDSSKIKTNMLSSFTIDPNRYCKEVQVAVEVPIKSILFYENLCPMKEVIEEDYAFSLGLHVEREVIVFNEEEFLEIKEVTYTDERGKRLREAEESF</sequence>
<dbReference type="Proteomes" id="UP000286687">
    <property type="component" value="Unassembled WGS sequence"/>
</dbReference>
<organism evidence="1 2">
    <name type="scientific">Bacillus thuringiensis</name>
    <dbReference type="NCBI Taxonomy" id="1428"/>
    <lineage>
        <taxon>Bacteria</taxon>
        <taxon>Bacillati</taxon>
        <taxon>Bacillota</taxon>
        <taxon>Bacilli</taxon>
        <taxon>Bacillales</taxon>
        <taxon>Bacillaceae</taxon>
        <taxon>Bacillus</taxon>
        <taxon>Bacillus cereus group</taxon>
    </lineage>
</organism>
<dbReference type="EMBL" id="LDER01000120">
    <property type="protein sequence ID" value="RVU64909.1"/>
    <property type="molecule type" value="Genomic_DNA"/>
</dbReference>
<protein>
    <submittedName>
        <fullName evidence="1">Uncharacterized protein</fullName>
    </submittedName>
</protein>
<comment type="caution">
    <text evidence="1">The sequence shown here is derived from an EMBL/GenBank/DDBJ whole genome shotgun (WGS) entry which is preliminary data.</text>
</comment>
<proteinExistence type="predicted"/>
<dbReference type="AlphaFoldDB" id="A0A437SNZ4"/>